<proteinExistence type="predicted"/>
<gene>
    <name evidence="3" type="ORF">ABFO16_06430</name>
</gene>
<dbReference type="Proteomes" id="UP001478133">
    <property type="component" value="Unassembled WGS sequence"/>
</dbReference>
<keyword evidence="1" id="KW-0472">Membrane</keyword>
<name>A0ABV1HU70_9FIRM</name>
<evidence type="ECO:0000313" key="4">
    <source>
        <dbReference type="Proteomes" id="UP001478133"/>
    </source>
</evidence>
<reference evidence="3 4" key="1">
    <citation type="submission" date="2024-03" db="EMBL/GenBank/DDBJ databases">
        <title>Human intestinal bacterial collection.</title>
        <authorList>
            <person name="Pauvert C."/>
            <person name="Hitch T.C.A."/>
            <person name="Clavel T."/>
        </authorList>
    </citation>
    <scope>NUCLEOTIDE SEQUENCE [LARGE SCALE GENOMIC DNA]</scope>
    <source>
        <strain evidence="3 4">CLA-AP-H18</strain>
    </source>
</reference>
<dbReference type="EMBL" id="JBBMFI010000020">
    <property type="protein sequence ID" value="MEQ2565872.1"/>
    <property type="molecule type" value="Genomic_DNA"/>
</dbReference>
<organism evidence="3 4">
    <name type="scientific">Ruminococcoides intestinihominis</name>
    <dbReference type="NCBI Taxonomy" id="3133161"/>
    <lineage>
        <taxon>Bacteria</taxon>
        <taxon>Bacillati</taxon>
        <taxon>Bacillota</taxon>
        <taxon>Clostridia</taxon>
        <taxon>Eubacteriales</taxon>
        <taxon>Oscillospiraceae</taxon>
        <taxon>Ruminococcoides</taxon>
    </lineage>
</organism>
<evidence type="ECO:0000313" key="3">
    <source>
        <dbReference type="EMBL" id="MEQ2565872.1"/>
    </source>
</evidence>
<protein>
    <submittedName>
        <fullName evidence="3">DUF3644 domain-containing protein</fullName>
    </submittedName>
</protein>
<keyword evidence="1" id="KW-1133">Transmembrane helix</keyword>
<dbReference type="Pfam" id="PF12358">
    <property type="entry name" value="DUF3644"/>
    <property type="match status" value="1"/>
</dbReference>
<keyword evidence="4" id="KW-1185">Reference proteome</keyword>
<feature type="transmembrane region" description="Helical" evidence="1">
    <location>
        <begin position="36"/>
        <end position="55"/>
    </location>
</feature>
<evidence type="ECO:0000256" key="1">
    <source>
        <dbReference type="SAM" id="Phobius"/>
    </source>
</evidence>
<sequence>MITLRQGKAKTILDNSINSAITAVETYNRPRTKFRIENYIILMVIAWTKLFHAYFQTTIGERYFYKEKNGRYKKIDGEKKAWELKECIKQYQKNAGRDKLSDGVVANLNFFIGIRNKIEHRYWDSSTLDILLFGECQSLLYNYENLLVELFGNDYSLNMSLAYALQFSQIRANEQLTAQRELLSKDMQDIKKYIDKYKTDLPQEVYDSQEYSIKLLQIPKISNTKRSDLAVEFVNWNTISEEDKENYNKVTAIIKDKIVKHNVSNANMLRPIDVRNAVREKTGVEISQSNHTDLWKAFSVRPHAKSEAKFDTITKYCIYDEPHNDYLYTSEWVDFIVKLVLKFGFNKENIHNNCKKTLKIEDFD</sequence>
<evidence type="ECO:0000259" key="2">
    <source>
        <dbReference type="Pfam" id="PF12358"/>
    </source>
</evidence>
<dbReference type="InterPro" id="IPR022104">
    <property type="entry name" value="DUF3644"/>
</dbReference>
<comment type="caution">
    <text evidence="3">The sequence shown here is derived from an EMBL/GenBank/DDBJ whole genome shotgun (WGS) entry which is preliminary data.</text>
</comment>
<keyword evidence="1" id="KW-0812">Transmembrane</keyword>
<feature type="domain" description="DUF3644" evidence="2">
    <location>
        <begin position="12"/>
        <end position="200"/>
    </location>
</feature>
<accession>A0ABV1HU70</accession>
<dbReference type="RefSeq" id="WP_367286474.1">
    <property type="nucleotide sequence ID" value="NZ_JBBMEY010000021.1"/>
</dbReference>